<dbReference type="InterPro" id="IPR001164">
    <property type="entry name" value="ArfGAP_dom"/>
</dbReference>
<gene>
    <name evidence="3" type="ORF">F2Q68_00026646</name>
</gene>
<comment type="caution">
    <text evidence="3">The sequence shown here is derived from an EMBL/GenBank/DDBJ whole genome shotgun (WGS) entry which is preliminary data.</text>
</comment>
<reference evidence="3" key="1">
    <citation type="submission" date="2019-12" db="EMBL/GenBank/DDBJ databases">
        <title>Genome sequencing and annotation of Brassica cretica.</title>
        <authorList>
            <person name="Studholme D.J."/>
            <person name="Sarris P.F."/>
        </authorList>
    </citation>
    <scope>NUCLEOTIDE SEQUENCE</scope>
    <source>
        <strain evidence="3">PFS-001/15</strain>
        <tissue evidence="3">Leaf</tissue>
    </source>
</reference>
<feature type="compositionally biased region" description="Low complexity" evidence="1">
    <location>
        <begin position="917"/>
        <end position="931"/>
    </location>
</feature>
<protein>
    <recommendedName>
        <fullName evidence="2">Arf-GAP domain-containing protein</fullName>
    </recommendedName>
</protein>
<feature type="region of interest" description="Disordered" evidence="1">
    <location>
        <begin position="78"/>
        <end position="120"/>
    </location>
</feature>
<dbReference type="Gene3D" id="1.10.220.150">
    <property type="entry name" value="Arf GTPase activating protein"/>
    <property type="match status" value="2"/>
</dbReference>
<dbReference type="Proteomes" id="UP000712281">
    <property type="component" value="Unassembled WGS sequence"/>
</dbReference>
<accession>A0A8S9IL48</accession>
<dbReference type="InterPro" id="IPR038508">
    <property type="entry name" value="ArfGAP_dom_sf"/>
</dbReference>
<dbReference type="InterPro" id="IPR037278">
    <property type="entry name" value="ARFGAP/RecO"/>
</dbReference>
<feature type="region of interest" description="Disordered" evidence="1">
    <location>
        <begin position="254"/>
        <end position="357"/>
    </location>
</feature>
<feature type="compositionally biased region" description="Low complexity" evidence="1">
    <location>
        <begin position="825"/>
        <end position="835"/>
    </location>
</feature>
<feature type="domain" description="Arf-GAP" evidence="2">
    <location>
        <begin position="721"/>
        <end position="787"/>
    </location>
</feature>
<feature type="compositionally biased region" description="Polar residues" evidence="1">
    <location>
        <begin position="381"/>
        <end position="406"/>
    </location>
</feature>
<dbReference type="PANTHER" id="PTHR46085">
    <property type="entry name" value="ARFGAP/RECO-RELATED"/>
    <property type="match status" value="1"/>
</dbReference>
<dbReference type="GO" id="GO:0005096">
    <property type="term" value="F:GTPase activator activity"/>
    <property type="evidence" value="ECO:0007669"/>
    <property type="project" value="InterPro"/>
</dbReference>
<feature type="compositionally biased region" description="Basic and acidic residues" evidence="1">
    <location>
        <begin position="256"/>
        <end position="266"/>
    </location>
</feature>
<evidence type="ECO:0000313" key="3">
    <source>
        <dbReference type="EMBL" id="KAF2569896.1"/>
    </source>
</evidence>
<feature type="compositionally biased region" description="Polar residues" evidence="1">
    <location>
        <begin position="440"/>
        <end position="456"/>
    </location>
</feature>
<evidence type="ECO:0000259" key="2">
    <source>
        <dbReference type="Pfam" id="PF01412"/>
    </source>
</evidence>
<feature type="region of interest" description="Disordered" evidence="1">
    <location>
        <begin position="537"/>
        <end position="558"/>
    </location>
</feature>
<dbReference type="AlphaFoldDB" id="A0A8S9IL48"/>
<feature type="region of interest" description="Disordered" evidence="1">
    <location>
        <begin position="440"/>
        <end position="514"/>
    </location>
</feature>
<feature type="region of interest" description="Disordered" evidence="1">
    <location>
        <begin position="1128"/>
        <end position="1150"/>
    </location>
</feature>
<feature type="region of interest" description="Disordered" evidence="1">
    <location>
        <begin position="903"/>
        <end position="936"/>
    </location>
</feature>
<feature type="compositionally biased region" description="Polar residues" evidence="1">
    <location>
        <begin position="994"/>
        <end position="1010"/>
    </location>
</feature>
<name>A0A8S9IL48_BRACR</name>
<feature type="compositionally biased region" description="Polar residues" evidence="1">
    <location>
        <begin position="465"/>
        <end position="501"/>
    </location>
</feature>
<evidence type="ECO:0000313" key="4">
    <source>
        <dbReference type="Proteomes" id="UP000712281"/>
    </source>
</evidence>
<dbReference type="EMBL" id="QGKW02001911">
    <property type="protein sequence ID" value="KAF2569896.1"/>
    <property type="molecule type" value="Genomic_DNA"/>
</dbReference>
<feature type="compositionally biased region" description="Basic and acidic residues" evidence="1">
    <location>
        <begin position="320"/>
        <end position="347"/>
    </location>
</feature>
<feature type="region of interest" description="Disordered" evidence="1">
    <location>
        <begin position="375"/>
        <end position="409"/>
    </location>
</feature>
<dbReference type="Pfam" id="PF01412">
    <property type="entry name" value="ArfGap"/>
    <property type="match status" value="2"/>
</dbReference>
<feature type="compositionally biased region" description="Polar residues" evidence="1">
    <location>
        <begin position="972"/>
        <end position="985"/>
    </location>
</feature>
<sequence length="1184" mass="129928">MLFEEEEEETFELRRYMAACFVDPVRRERTRSSCLWIRLETPPVVHEVEGLEGQEELCFINNNGSWYKKVPNFQYNNYQQKSYPNNQQSGYPPRNNQQGSYQPQQNPLSGSSAPQESSTDTLLKQILESQTRSEKHVGYELKNLHSKIDVEYSKILDSFHTPLFSISYSCVYGSVVLLIDIYACNCLSREFTHRVKSISMAKFTSQEVSALKEGGNQHAKDIYFKGLDQQRQSAPDGSNVERLRDFIRQVYVNKRYTNEKNDDKPPRGPMGDNETRSSSGSRSPPYEDAYERRYSDRSSPGGTSPGFEQGNRKSPSRPEVLNDWRREDRFGGRKKTEEESHSPEQVKDLGSASPPIARPVREILGDSVIPLRVIEPPKPQVNRNSDSSVIAKPTASSSSLTTTNENPPEVKMETAMSLIDFDADPEPPAPSVAIQAPISATHQPAAQPASASNDNWASFDAPITPSLNVSQPPPSGNSVDSLLSQLAAPSSGPVQTSTLSSGPAHLGHSTSQIFAPPPNGQSNEQLWNTGLSSNVQRSMSAPSLHPLRGVPSEVKPSGRTELPAVSISLSHFFSVRFIYFTKFAAVNVNVMQDLFTATYQSYHAAAPGWQAGPPHGMHYGMPYGLQQYNNTMPYQNVLQPARSMNPFDFSSEPPSVTRTETMFPSIASLQGALPPSGMMPSQGLHNHFSMPPQVSGHPSAMPPRYISPQIPGSMPPSREFTHRVKSISMAKFTSQEVSALKEGGNQHAKDIYFKGLDQHMLSASDGSNAERLRDFIRQVYVNKRYTNVKNDDKPPRAPMGDSEIRSSSGSRSPPYDDVYDRRYSGRSSPGGKSPGFDQANRKSPSRPEIINDWCREDRFGGKRKTEEESHSPEQVKDSSSASPPVSRPVREILGDSFIPLRVIEPPKPQVNQNSDTSAIAKPAASSSSLSSTNEYPPEVKLETAISLIDFDADPEPPAPSVAIQAPISATTHPAVQPASANNDNWASFGAAPSAMSSNASQSPPSGNTVDSLLSQLTAASAVPVQMSSGPVHLGHSSSQIFAQPLNGHSREQVVSAPSFQPLQGVPPGGLQSSEVKPSGRTELPADLFTVTYPSYHAAAPGWHAGPPHGMHYGMQQYNNTVQPFQNVPQQGKSVNPFDLSSEPPTQTQPVCPPPYLFDSYRIELLKLAPTPSTEKFAYWHLIKR</sequence>
<feature type="region of interest" description="Disordered" evidence="1">
    <location>
        <begin position="972"/>
        <end position="1010"/>
    </location>
</feature>
<feature type="compositionally biased region" description="Basic and acidic residues" evidence="1">
    <location>
        <begin position="853"/>
        <end position="876"/>
    </location>
</feature>
<organism evidence="3 4">
    <name type="scientific">Brassica cretica</name>
    <name type="common">Mustard</name>
    <dbReference type="NCBI Taxonomy" id="69181"/>
    <lineage>
        <taxon>Eukaryota</taxon>
        <taxon>Viridiplantae</taxon>
        <taxon>Streptophyta</taxon>
        <taxon>Embryophyta</taxon>
        <taxon>Tracheophyta</taxon>
        <taxon>Spermatophyta</taxon>
        <taxon>Magnoliopsida</taxon>
        <taxon>eudicotyledons</taxon>
        <taxon>Gunneridae</taxon>
        <taxon>Pentapetalae</taxon>
        <taxon>rosids</taxon>
        <taxon>malvids</taxon>
        <taxon>Brassicales</taxon>
        <taxon>Brassicaceae</taxon>
        <taxon>Brassiceae</taxon>
        <taxon>Brassica</taxon>
    </lineage>
</organism>
<proteinExistence type="predicted"/>
<dbReference type="InterPro" id="IPR044820">
    <property type="entry name" value="AGD14-like"/>
</dbReference>
<feature type="region of interest" description="Disordered" evidence="1">
    <location>
        <begin position="786"/>
        <end position="889"/>
    </location>
</feature>
<evidence type="ECO:0000256" key="1">
    <source>
        <dbReference type="SAM" id="MobiDB-lite"/>
    </source>
</evidence>
<dbReference type="PANTHER" id="PTHR46085:SF3">
    <property type="entry name" value="ARF GTPASE ACTIVATING PROTEIN"/>
    <property type="match status" value="1"/>
</dbReference>
<feature type="domain" description="Arf-GAP" evidence="2">
    <location>
        <begin position="183"/>
        <end position="259"/>
    </location>
</feature>
<dbReference type="SUPFAM" id="SSF57863">
    <property type="entry name" value="ArfGap/RecO-like zinc finger"/>
    <property type="match status" value="2"/>
</dbReference>